<dbReference type="Proteomes" id="UP000050996">
    <property type="component" value="Unassembled WGS sequence"/>
</dbReference>
<dbReference type="GO" id="GO:0004553">
    <property type="term" value="F:hydrolase activity, hydrolyzing O-glycosyl compounds"/>
    <property type="evidence" value="ECO:0007669"/>
    <property type="project" value="InterPro"/>
</dbReference>
<evidence type="ECO:0000259" key="2">
    <source>
        <dbReference type="Pfam" id="PF06725"/>
    </source>
</evidence>
<dbReference type="GO" id="GO:0009254">
    <property type="term" value="P:peptidoglycan turnover"/>
    <property type="evidence" value="ECO:0007669"/>
    <property type="project" value="InterPro"/>
</dbReference>
<feature type="domain" description="3D" evidence="2">
    <location>
        <begin position="101"/>
        <end position="165"/>
    </location>
</feature>
<keyword evidence="1" id="KW-0732">Signal</keyword>
<dbReference type="PANTHER" id="PTHR39160:SF6">
    <property type="entry name" value="CELL WALL-BINDING PROTEIN YOCH"/>
    <property type="match status" value="1"/>
</dbReference>
<dbReference type="PANTHER" id="PTHR39160">
    <property type="entry name" value="CELL WALL-BINDING PROTEIN YOCH"/>
    <property type="match status" value="1"/>
</dbReference>
<sequence>MGILTNAIITMHLLTGTPSAVHAELTPDTQMWRQQAAWLDGELDKQREINQRLRDEIERLNATAWQPFEITAYTADCAEGCTGVTATGIDVTQRSHYEGKRVIAADPSVLPMWSTVELRFADGRVEQAIAIDKGGAIKGRKLDYLIGSHSAAVRFGRQKVDVKIIERGAK</sequence>
<dbReference type="SUPFAM" id="SSF50685">
    <property type="entry name" value="Barwin-like endoglucanases"/>
    <property type="match status" value="1"/>
</dbReference>
<dbReference type="Pfam" id="PF06725">
    <property type="entry name" value="3D"/>
    <property type="match status" value="1"/>
</dbReference>
<evidence type="ECO:0000313" key="4">
    <source>
        <dbReference type="Proteomes" id="UP000050996"/>
    </source>
</evidence>
<dbReference type="InterPro" id="IPR010611">
    <property type="entry name" value="3D_dom"/>
</dbReference>
<dbReference type="STRING" id="1637975.AN957_09800"/>
<keyword evidence="4" id="KW-1185">Reference proteome</keyword>
<proteinExistence type="predicted"/>
<dbReference type="AlphaFoldDB" id="A0A0Q3VGM5"/>
<evidence type="ECO:0000313" key="3">
    <source>
        <dbReference type="EMBL" id="KQL18834.1"/>
    </source>
</evidence>
<dbReference type="InterPro" id="IPR036908">
    <property type="entry name" value="RlpA-like_sf"/>
</dbReference>
<protein>
    <recommendedName>
        <fullName evidence="2">3D domain-containing protein</fullName>
    </recommendedName>
</protein>
<name>A0A0Q3VGM5_9BACI</name>
<dbReference type="PATRIC" id="fig|1637975.4.peg.1741"/>
<dbReference type="EMBL" id="LJIX01000006">
    <property type="protein sequence ID" value="KQL18834.1"/>
    <property type="molecule type" value="Genomic_DNA"/>
</dbReference>
<dbReference type="GO" id="GO:0019867">
    <property type="term" value="C:outer membrane"/>
    <property type="evidence" value="ECO:0007669"/>
    <property type="project" value="InterPro"/>
</dbReference>
<reference evidence="3 4" key="1">
    <citation type="submission" date="2015-09" db="EMBL/GenBank/DDBJ databases">
        <title>Genome sequencing project for genomic taxonomy and phylogenomics of Bacillus-like bacteria.</title>
        <authorList>
            <person name="Liu B."/>
            <person name="Wang J."/>
            <person name="Zhu Y."/>
            <person name="Liu G."/>
            <person name="Chen Q."/>
            <person name="Chen Z."/>
            <person name="Lan J."/>
            <person name="Che J."/>
            <person name="Ge C."/>
            <person name="Shi H."/>
            <person name="Pan Z."/>
            <person name="Liu X."/>
        </authorList>
    </citation>
    <scope>NUCLEOTIDE SEQUENCE [LARGE SCALE GENOMIC DNA]</scope>
    <source>
        <strain evidence="3 4">FJAT-18043</strain>
    </source>
</reference>
<gene>
    <name evidence="3" type="ORF">AN957_09800</name>
</gene>
<accession>A0A0Q3VGM5</accession>
<dbReference type="Gene3D" id="2.40.40.10">
    <property type="entry name" value="RlpA-like domain"/>
    <property type="match status" value="1"/>
</dbReference>
<comment type="caution">
    <text evidence="3">The sequence shown here is derived from an EMBL/GenBank/DDBJ whole genome shotgun (WGS) entry which is preliminary data.</text>
</comment>
<dbReference type="InterPro" id="IPR051933">
    <property type="entry name" value="Resuscitation_pf_RpfB"/>
</dbReference>
<organism evidence="3 4">
    <name type="scientific">Cytobacillus solani</name>
    <dbReference type="NCBI Taxonomy" id="1637975"/>
    <lineage>
        <taxon>Bacteria</taxon>
        <taxon>Bacillati</taxon>
        <taxon>Bacillota</taxon>
        <taxon>Bacilli</taxon>
        <taxon>Bacillales</taxon>
        <taxon>Bacillaceae</taxon>
        <taxon>Cytobacillus</taxon>
    </lineage>
</organism>
<dbReference type="CDD" id="cd22784">
    <property type="entry name" value="DPBB_MltA_YuiC-like"/>
    <property type="match status" value="1"/>
</dbReference>
<evidence type="ECO:0000256" key="1">
    <source>
        <dbReference type="ARBA" id="ARBA00022729"/>
    </source>
</evidence>